<evidence type="ECO:0000256" key="3">
    <source>
        <dbReference type="ARBA" id="ARBA00022475"/>
    </source>
</evidence>
<dbReference type="GO" id="GO:0005886">
    <property type="term" value="C:plasma membrane"/>
    <property type="evidence" value="ECO:0007669"/>
    <property type="project" value="UniProtKB-SubCell"/>
</dbReference>
<reference evidence="10 11" key="1">
    <citation type="submission" date="2018-06" db="EMBL/GenBank/DDBJ databases">
        <title>Phytoactinopolyspora halophila sp. nov., a novel halophilic actinomycete isolated from a saline soil in China.</title>
        <authorList>
            <person name="Tang S.-K."/>
        </authorList>
    </citation>
    <scope>NUCLEOTIDE SEQUENCE [LARGE SCALE GENOMIC DNA]</scope>
    <source>
        <strain evidence="10 11">YIM 96934</strain>
    </source>
</reference>
<dbReference type="InterPro" id="IPR000515">
    <property type="entry name" value="MetI-like"/>
</dbReference>
<dbReference type="PANTHER" id="PTHR43386">
    <property type="entry name" value="OLIGOPEPTIDE TRANSPORT SYSTEM PERMEASE PROTEIN APPC"/>
    <property type="match status" value="1"/>
</dbReference>
<feature type="region of interest" description="Disordered" evidence="8">
    <location>
        <begin position="1"/>
        <end position="36"/>
    </location>
</feature>
<name>A0A329QFW3_9ACTN</name>
<proteinExistence type="inferred from homology"/>
<dbReference type="GO" id="GO:0055085">
    <property type="term" value="P:transmembrane transport"/>
    <property type="evidence" value="ECO:0007669"/>
    <property type="project" value="InterPro"/>
</dbReference>
<feature type="transmembrane region" description="Helical" evidence="7">
    <location>
        <begin position="240"/>
        <end position="262"/>
    </location>
</feature>
<feature type="compositionally biased region" description="Low complexity" evidence="8">
    <location>
        <begin position="1"/>
        <end position="27"/>
    </location>
</feature>
<dbReference type="InterPro" id="IPR050366">
    <property type="entry name" value="BP-dependent_transpt_permease"/>
</dbReference>
<protein>
    <submittedName>
        <fullName evidence="10">ABC transporter permease</fullName>
    </submittedName>
</protein>
<evidence type="ECO:0000259" key="9">
    <source>
        <dbReference type="PROSITE" id="PS50928"/>
    </source>
</evidence>
<comment type="caution">
    <text evidence="10">The sequence shown here is derived from an EMBL/GenBank/DDBJ whole genome shotgun (WGS) entry which is preliminary data.</text>
</comment>
<keyword evidence="2 7" id="KW-0813">Transport</keyword>
<feature type="transmembrane region" description="Helical" evidence="7">
    <location>
        <begin position="184"/>
        <end position="202"/>
    </location>
</feature>
<keyword evidence="11" id="KW-1185">Reference proteome</keyword>
<dbReference type="OrthoDB" id="6637947at2"/>
<evidence type="ECO:0000256" key="6">
    <source>
        <dbReference type="ARBA" id="ARBA00023136"/>
    </source>
</evidence>
<evidence type="ECO:0000256" key="8">
    <source>
        <dbReference type="SAM" id="MobiDB-lite"/>
    </source>
</evidence>
<dbReference type="EMBL" id="QMIG01000024">
    <property type="protein sequence ID" value="RAW10851.1"/>
    <property type="molecule type" value="Genomic_DNA"/>
</dbReference>
<evidence type="ECO:0000256" key="4">
    <source>
        <dbReference type="ARBA" id="ARBA00022692"/>
    </source>
</evidence>
<evidence type="ECO:0000256" key="1">
    <source>
        <dbReference type="ARBA" id="ARBA00004651"/>
    </source>
</evidence>
<accession>A0A329QFW3</accession>
<evidence type="ECO:0000313" key="11">
    <source>
        <dbReference type="Proteomes" id="UP000250462"/>
    </source>
</evidence>
<evidence type="ECO:0000256" key="5">
    <source>
        <dbReference type="ARBA" id="ARBA00022989"/>
    </source>
</evidence>
<organism evidence="10 11">
    <name type="scientific">Phytoactinopolyspora halophila</name>
    <dbReference type="NCBI Taxonomy" id="1981511"/>
    <lineage>
        <taxon>Bacteria</taxon>
        <taxon>Bacillati</taxon>
        <taxon>Actinomycetota</taxon>
        <taxon>Actinomycetes</taxon>
        <taxon>Jiangellales</taxon>
        <taxon>Jiangellaceae</taxon>
        <taxon>Phytoactinopolyspora</taxon>
    </lineage>
</organism>
<keyword evidence="4 7" id="KW-0812">Transmembrane</keyword>
<dbReference type="SUPFAM" id="SSF161098">
    <property type="entry name" value="MetI-like"/>
    <property type="match status" value="1"/>
</dbReference>
<keyword evidence="6 7" id="KW-0472">Membrane</keyword>
<dbReference type="Proteomes" id="UP000250462">
    <property type="component" value="Unassembled WGS sequence"/>
</dbReference>
<evidence type="ECO:0000256" key="2">
    <source>
        <dbReference type="ARBA" id="ARBA00022448"/>
    </source>
</evidence>
<gene>
    <name evidence="10" type="ORF">DPM12_18285</name>
</gene>
<feature type="transmembrane region" description="Helical" evidence="7">
    <location>
        <begin position="125"/>
        <end position="146"/>
    </location>
</feature>
<comment type="similarity">
    <text evidence="7">Belongs to the binding-protein-dependent transport system permease family.</text>
</comment>
<dbReference type="PROSITE" id="PS50928">
    <property type="entry name" value="ABC_TM1"/>
    <property type="match status" value="1"/>
</dbReference>
<dbReference type="Pfam" id="PF00528">
    <property type="entry name" value="BPD_transp_1"/>
    <property type="match status" value="1"/>
</dbReference>
<feature type="transmembrane region" description="Helical" evidence="7">
    <location>
        <begin position="158"/>
        <end position="178"/>
    </location>
</feature>
<dbReference type="AlphaFoldDB" id="A0A329QFW3"/>
<comment type="subcellular location">
    <subcellularLocation>
        <location evidence="1 7">Cell membrane</location>
        <topology evidence="1 7">Multi-pass membrane protein</topology>
    </subcellularLocation>
</comment>
<feature type="transmembrane region" description="Helical" evidence="7">
    <location>
        <begin position="289"/>
        <end position="314"/>
    </location>
</feature>
<dbReference type="PANTHER" id="PTHR43386:SF1">
    <property type="entry name" value="D,D-DIPEPTIDE TRANSPORT SYSTEM PERMEASE PROTEIN DDPC-RELATED"/>
    <property type="match status" value="1"/>
</dbReference>
<keyword evidence="5 7" id="KW-1133">Transmembrane helix</keyword>
<feature type="domain" description="ABC transmembrane type-1" evidence="9">
    <location>
        <begin position="119"/>
        <end position="311"/>
    </location>
</feature>
<dbReference type="Gene3D" id="1.10.3720.10">
    <property type="entry name" value="MetI-like"/>
    <property type="match status" value="1"/>
</dbReference>
<dbReference type="CDD" id="cd06261">
    <property type="entry name" value="TM_PBP2"/>
    <property type="match status" value="1"/>
</dbReference>
<feature type="transmembrane region" description="Helical" evidence="7">
    <location>
        <begin position="59"/>
        <end position="79"/>
    </location>
</feature>
<dbReference type="InterPro" id="IPR035906">
    <property type="entry name" value="MetI-like_sf"/>
</dbReference>
<evidence type="ECO:0000313" key="10">
    <source>
        <dbReference type="EMBL" id="RAW10851.1"/>
    </source>
</evidence>
<keyword evidence="3" id="KW-1003">Cell membrane</keyword>
<evidence type="ECO:0000256" key="7">
    <source>
        <dbReference type="RuleBase" id="RU363032"/>
    </source>
</evidence>
<sequence length="325" mass="34636">MTDMKSSPAGRSGAAAPAPDPASAAPGQTATTDPLGAAPALAGRRRSEMLYFALRNPKVILGLSVIVAFLLFGLLGPLFSEFGPRERNAGPLGAAPSSDFWLGTTWTGQDVFTQLAHGTRATFQVALMAAAISAFIGMTMGFVAGYRGGRLDEILMMITNIVLVLPVFVVVIVVTAYLGISNTATQALVIGLFNWTWVARAVRAQTLSLRARDFVDLARLSGVRTLSIIRREIAPNMASYLVMTFILLFAGAIVFAATLDFLNLGPRGGMSLGLMLQQANQQAAMSLGLWWWFVFPGAAITAITGSAYLTNVGLDEVFNPKLREM</sequence>